<dbReference type="Proteomes" id="UP000446786">
    <property type="component" value="Unassembled WGS sequence"/>
</dbReference>
<evidence type="ECO:0000259" key="8">
    <source>
        <dbReference type="Pfam" id="PF02706"/>
    </source>
</evidence>
<dbReference type="InterPro" id="IPR003856">
    <property type="entry name" value="LPS_length_determ_N"/>
</dbReference>
<evidence type="ECO:0000256" key="5">
    <source>
        <dbReference type="ARBA" id="ARBA00023136"/>
    </source>
</evidence>
<evidence type="ECO:0000313" key="10">
    <source>
        <dbReference type="Proteomes" id="UP000446786"/>
    </source>
</evidence>
<dbReference type="Pfam" id="PF02706">
    <property type="entry name" value="Wzz"/>
    <property type="match status" value="1"/>
</dbReference>
<dbReference type="EMBL" id="WTYE01000001">
    <property type="protein sequence ID" value="MXP32498.1"/>
    <property type="molecule type" value="Genomic_DNA"/>
</dbReference>
<keyword evidence="2" id="KW-1003">Cell membrane</keyword>
<feature type="coiled-coil region" evidence="6">
    <location>
        <begin position="172"/>
        <end position="234"/>
    </location>
</feature>
<dbReference type="GO" id="GO:0005886">
    <property type="term" value="C:plasma membrane"/>
    <property type="evidence" value="ECO:0007669"/>
    <property type="project" value="UniProtKB-SubCell"/>
</dbReference>
<feature type="transmembrane region" description="Helical" evidence="7">
    <location>
        <begin position="419"/>
        <end position="439"/>
    </location>
</feature>
<feature type="transmembrane region" description="Helical" evidence="7">
    <location>
        <begin position="20"/>
        <end position="40"/>
    </location>
</feature>
<organism evidence="9 10">
    <name type="scientific">Parerythrobacter jejuensis</name>
    <dbReference type="NCBI Taxonomy" id="795812"/>
    <lineage>
        <taxon>Bacteria</taxon>
        <taxon>Pseudomonadati</taxon>
        <taxon>Pseudomonadota</taxon>
        <taxon>Alphaproteobacteria</taxon>
        <taxon>Sphingomonadales</taxon>
        <taxon>Erythrobacteraceae</taxon>
        <taxon>Parerythrobacter</taxon>
    </lineage>
</organism>
<evidence type="ECO:0000256" key="1">
    <source>
        <dbReference type="ARBA" id="ARBA00004651"/>
    </source>
</evidence>
<dbReference type="PANTHER" id="PTHR32309">
    <property type="entry name" value="TYROSINE-PROTEIN KINASE"/>
    <property type="match status" value="1"/>
</dbReference>
<evidence type="ECO:0000256" key="7">
    <source>
        <dbReference type="SAM" id="Phobius"/>
    </source>
</evidence>
<gene>
    <name evidence="9" type="ORF">GRI94_11775</name>
</gene>
<evidence type="ECO:0000256" key="6">
    <source>
        <dbReference type="SAM" id="Coils"/>
    </source>
</evidence>
<keyword evidence="10" id="KW-1185">Reference proteome</keyword>
<keyword evidence="4 7" id="KW-1133">Transmembrane helix</keyword>
<evidence type="ECO:0000256" key="3">
    <source>
        <dbReference type="ARBA" id="ARBA00022692"/>
    </source>
</evidence>
<proteinExistence type="predicted"/>
<dbReference type="OrthoDB" id="9795292at2"/>
<dbReference type="RefSeq" id="WP_160779833.1">
    <property type="nucleotide sequence ID" value="NZ_BAAAZF010000001.1"/>
</dbReference>
<evidence type="ECO:0000256" key="4">
    <source>
        <dbReference type="ARBA" id="ARBA00022989"/>
    </source>
</evidence>
<dbReference type="InterPro" id="IPR050445">
    <property type="entry name" value="Bact_polysacc_biosynth/exp"/>
</dbReference>
<comment type="subcellular location">
    <subcellularLocation>
        <location evidence="1">Cell membrane</location>
        <topology evidence="1">Multi-pass membrane protein</topology>
    </subcellularLocation>
</comment>
<accession>A0A845B0I6</accession>
<keyword evidence="6" id="KW-0175">Coiled coil</keyword>
<feature type="coiled-coil region" evidence="6">
    <location>
        <begin position="361"/>
        <end position="388"/>
    </location>
</feature>
<name>A0A845B0I6_9SPHN</name>
<dbReference type="PANTHER" id="PTHR32309:SF31">
    <property type="entry name" value="CAPSULAR EXOPOLYSACCHARIDE FAMILY"/>
    <property type="match status" value="1"/>
</dbReference>
<protein>
    <submittedName>
        <fullName evidence="9">Chain-length determining protein</fullName>
    </submittedName>
</protein>
<keyword evidence="3 7" id="KW-0812">Transmembrane</keyword>
<reference evidence="9 10" key="1">
    <citation type="submission" date="2019-12" db="EMBL/GenBank/DDBJ databases">
        <title>Genomic-based taxomic classification of the family Erythrobacteraceae.</title>
        <authorList>
            <person name="Xu L."/>
        </authorList>
    </citation>
    <scope>NUCLEOTIDE SEQUENCE [LARGE SCALE GENOMIC DNA]</scope>
    <source>
        <strain evidence="9 10">JCM 16677</strain>
    </source>
</reference>
<comment type="caution">
    <text evidence="9">The sequence shown here is derived from an EMBL/GenBank/DDBJ whole genome shotgun (WGS) entry which is preliminary data.</text>
</comment>
<sequence length="509" mass="54178">MNEVFEEVRAAIYSAWARKWLVLGVAWGVCLAGWLVVAMIPNSYESKAKIFVQLDDILTKQTGIAGSDKSDIARVRQTLASASTLEKVIRSTKLGDGVTSPQQMEREIGGLAESVSVKSEEDNLFEITATIGKGHFSDPENARLSQDVVQKLLDIFREENIAGNRGEVAEAVAVLDQQLELRAKELEAAEARRTEFEAEHPELIGGATAISTKLQQARIEMRGVEADLAAAQSAAAAINGQLAGTPQTLPGATGVNPNSAAGALAQSQAQVAQLRARGLKNSHPDMQAALKQVALLREQAAREGPAGSGNIPNPAYSSLVSIRAERQANVQALMARKAALQADISMTIADQASEPALAAEAQRIGRDYEVLKKKYDELLQDREEMELRSNLESQRSSFRFDIIDAPALPLKPAAPNRPLLLLGVLIAGLGSGVGAAIAMTQLKSTFATTAGLQRAIGLPVLGAISTSLTDQQRAEEAKRTKMFFAGTAALVGVLVILMAVEFIQVGSVA</sequence>
<evidence type="ECO:0000313" key="9">
    <source>
        <dbReference type="EMBL" id="MXP32498.1"/>
    </source>
</evidence>
<evidence type="ECO:0000256" key="2">
    <source>
        <dbReference type="ARBA" id="ARBA00022475"/>
    </source>
</evidence>
<feature type="domain" description="Polysaccharide chain length determinant N-terminal" evidence="8">
    <location>
        <begin position="16"/>
        <end position="91"/>
    </location>
</feature>
<keyword evidence="5 7" id="KW-0472">Membrane</keyword>
<feature type="transmembrane region" description="Helical" evidence="7">
    <location>
        <begin position="482"/>
        <end position="503"/>
    </location>
</feature>
<dbReference type="InterPro" id="IPR014345">
    <property type="entry name" value="XrtA_polysacc_chain"/>
</dbReference>
<dbReference type="AlphaFoldDB" id="A0A845B0I6"/>
<dbReference type="NCBIfam" id="TIGR03007">
    <property type="entry name" value="pepcterm_ChnLen"/>
    <property type="match status" value="1"/>
</dbReference>